<dbReference type="InterPro" id="IPR029060">
    <property type="entry name" value="PIN-like_dom_sf"/>
</dbReference>
<reference evidence="2 3" key="1">
    <citation type="submission" date="2010-05" db="EMBL/GenBank/DDBJ databases">
        <title>Complete sequence of Thermincola sp. JR.</title>
        <authorList>
            <consortium name="US DOE Joint Genome Institute"/>
            <person name="Lucas S."/>
            <person name="Copeland A."/>
            <person name="Lapidus A."/>
            <person name="Cheng J.-F."/>
            <person name="Bruce D."/>
            <person name="Goodwin L."/>
            <person name="Pitluck S."/>
            <person name="Chertkov O."/>
            <person name="Detter J.C."/>
            <person name="Han C."/>
            <person name="Tapia R."/>
            <person name="Land M."/>
            <person name="Hauser L."/>
            <person name="Kyrpides N."/>
            <person name="Mikhailova N."/>
            <person name="Hazen T.C."/>
            <person name="Woyke T."/>
        </authorList>
    </citation>
    <scope>NUCLEOTIDE SEQUENCE [LARGE SCALE GENOMIC DNA]</scope>
    <source>
        <strain evidence="2 3">JR</strain>
    </source>
</reference>
<dbReference type="Pfam" id="PF13470">
    <property type="entry name" value="PIN_3"/>
    <property type="match status" value="1"/>
</dbReference>
<dbReference type="PANTHER" id="PTHR34610">
    <property type="entry name" value="SSL7007 PROTEIN"/>
    <property type="match status" value="1"/>
</dbReference>
<dbReference type="SMART" id="SM00670">
    <property type="entry name" value="PINc"/>
    <property type="match status" value="1"/>
</dbReference>
<dbReference type="eggNOG" id="COG1569">
    <property type="taxonomic scope" value="Bacteria"/>
</dbReference>
<dbReference type="HOGENOM" id="CLU_1683001_0_0_9"/>
<keyword evidence="3" id="KW-1185">Reference proteome</keyword>
<dbReference type="InterPro" id="IPR002716">
    <property type="entry name" value="PIN_dom"/>
</dbReference>
<gene>
    <name evidence="2" type="ordered locus">TherJR_0915</name>
</gene>
<dbReference type="NCBIfam" id="TIGR00305">
    <property type="entry name" value="putative toxin-antitoxin system toxin component, PIN family"/>
    <property type="match status" value="1"/>
</dbReference>
<feature type="domain" description="PIN" evidence="1">
    <location>
        <begin position="5"/>
        <end position="123"/>
    </location>
</feature>
<proteinExistence type="predicted"/>
<dbReference type="STRING" id="635013.TherJR_0915"/>
<sequence>MRNKPRVVIDTNIFVKSWFDGDEVCNEILSLVDNNKIKLLFSQETIGELFYIVKKFSVKNMSSKRPRLRLLFLLSEVFYEADSVNTIDTECPKLNDKYDEMFLKCALEGNADYLITDDFKSGLHSVEGFRVKIVSSEDFMKIYKKIKCPVKDL</sequence>
<dbReference type="KEGG" id="tjr:TherJR_0915"/>
<dbReference type="OrthoDB" id="32918at2"/>
<dbReference type="PANTHER" id="PTHR34610:SF4">
    <property type="entry name" value="SLL8027 PROTEIN"/>
    <property type="match status" value="1"/>
</dbReference>
<dbReference type="CDD" id="cd09854">
    <property type="entry name" value="PIN_VapC-like"/>
    <property type="match status" value="1"/>
</dbReference>
<dbReference type="AlphaFoldDB" id="D5XDD3"/>
<protein>
    <submittedName>
        <fullName evidence="2">PilT protein domain protein</fullName>
    </submittedName>
</protein>
<dbReference type="RefSeq" id="WP_013119800.1">
    <property type="nucleotide sequence ID" value="NC_014152.1"/>
</dbReference>
<organism evidence="2 3">
    <name type="scientific">Thermincola potens (strain JR)</name>
    <dbReference type="NCBI Taxonomy" id="635013"/>
    <lineage>
        <taxon>Bacteria</taxon>
        <taxon>Bacillati</taxon>
        <taxon>Bacillota</taxon>
        <taxon>Clostridia</taxon>
        <taxon>Eubacteriales</taxon>
        <taxon>Thermincolaceae</taxon>
        <taxon>Thermincola</taxon>
    </lineage>
</organism>
<dbReference type="Gene3D" id="3.40.50.1010">
    <property type="entry name" value="5'-nuclease"/>
    <property type="match status" value="1"/>
</dbReference>
<dbReference type="EMBL" id="CP002028">
    <property type="protein sequence ID" value="ADG81781.1"/>
    <property type="molecule type" value="Genomic_DNA"/>
</dbReference>
<dbReference type="SUPFAM" id="SSF88723">
    <property type="entry name" value="PIN domain-like"/>
    <property type="match status" value="1"/>
</dbReference>
<evidence type="ECO:0000313" key="3">
    <source>
        <dbReference type="Proteomes" id="UP000002377"/>
    </source>
</evidence>
<dbReference type="InterPro" id="IPR002850">
    <property type="entry name" value="PIN_toxin-like"/>
</dbReference>
<evidence type="ECO:0000259" key="1">
    <source>
        <dbReference type="SMART" id="SM00670"/>
    </source>
</evidence>
<name>D5XDD3_THEPJ</name>
<dbReference type="Proteomes" id="UP000002377">
    <property type="component" value="Chromosome"/>
</dbReference>
<accession>D5XDD3</accession>
<evidence type="ECO:0000313" key="2">
    <source>
        <dbReference type="EMBL" id="ADG81781.1"/>
    </source>
</evidence>